<dbReference type="Proteomes" id="UP000270661">
    <property type="component" value="Unassembled WGS sequence"/>
</dbReference>
<evidence type="ECO:0000259" key="2">
    <source>
        <dbReference type="Pfam" id="PF20178"/>
    </source>
</evidence>
<reference evidence="3 4" key="1">
    <citation type="submission" date="2018-08" db="EMBL/GenBank/DDBJ databases">
        <title>Recombination of ecologically and evolutionarily significant loci maintains genetic cohesion in the Pseudomonas syringae species complex.</title>
        <authorList>
            <person name="Dillon M."/>
            <person name="Thakur S."/>
            <person name="Almeida R.N.D."/>
            <person name="Weir B.S."/>
            <person name="Guttman D.S."/>
        </authorList>
    </citation>
    <scope>NUCLEOTIDE SEQUENCE [LARGE SCALE GENOMIC DNA]</scope>
    <source>
        <strain evidence="3 4">NCPPB2445</strain>
    </source>
</reference>
<comment type="caution">
    <text evidence="3">The sequence shown here is derived from an EMBL/GenBank/DDBJ whole genome shotgun (WGS) entry which is preliminary data.</text>
</comment>
<protein>
    <recommendedName>
        <fullName evidence="2">Dermonecrotic toxin N-terminal domain-containing protein</fullName>
    </recommendedName>
</protein>
<feature type="compositionally biased region" description="Gly residues" evidence="1">
    <location>
        <begin position="969"/>
        <end position="978"/>
    </location>
</feature>
<feature type="domain" description="Dermonecrotic toxin N-terminal" evidence="2">
    <location>
        <begin position="436"/>
        <end position="713"/>
    </location>
</feature>
<sequence>MSISPKDEPGAASPIPQSETIDAQAKEQLRQLDLLDTHQVQLTHLFAAVPTFDRVMGALLVGLLKTRIPAKKFRASLLPDIEPDQCYVSRFTTGPDGGRILAASDSFTHVMRNCLLSDTAPDFSKGGVGFFTRSDSLEEADSVFAGPLDEHTLRAMEAVFYVAHPATNERVKRQFRDELVLFRQRKGWEVLPGVAASSTTEVALAQLLSRRFLHLFDLYKADRDPAARLSQGERIQQSDEDRLLDIITTHPSQADRGRLLRAPVPHAYAVRLDSGAAQPQKWPAAMVIKFTDRPSLFLYSLEHGLQRFNAFQDLIRQVFPTFEGQACRIQDISVELSGHVFEVAAADLLQMQRAALEKVLDAPGNATVTVADFARQTEDALGLPLLSLAGPLAARQETLVENRRPGFYKTATFAERAHYRRLETKVFEAVYTLGSGVPTLVQFARRKIKQYLQQTIHPRIDVDPDQTLVRLFYGDRASPRQSRTSSLTQLMLDNLRPRQYPNAMREVLAVCLLDQHRQRIRHPENGFLITVTGGELARMATSLDVGGNYEILLRQQMNEPRYKAAWQASYRAHLEFKGYEAALRGDAVFQARVTDPVAKPAHPRKLLASWLEAVLQSPTAANRARVSGRRIHVHGLLLGGSVSAQGGTPRNALGIDGVLIFSDQLGPDIKGTVGVYLPDSPQGNDLQEFSDLSDGITGLLQQKEWRAYFRSRICALDPEEIKRALGQHRGRPLISGVLITDDWLERFHRAHVNFHSAYADHRSNSNRDIGLQTVARLVMMTVEIVMDLAGLLLIPGFQMLTRAVRTGLLVLRTGAVPTNTTTLAFVHAVANTRKAIGFGGVSVNVRGRSSFLAITARQSQAKAPFGLPLEETLYRRYAVADRSVLRGVSADAQGFYRPTITDSVTGRSARQVYVQQPDGTVFRVHDHTSLKAIEATIVDPATGLNIRSSGVMRSTVARAPDGQWHAVGFGLGGGGKRPSGGPPQPGPSAPKQPSTSLRAVADLIRTSNEWDVEIMDLVPSLITRLPSWPQRRSLLIVDQRRGRQDWSIRFTPGQEESGYPTGAHPLRSNTDVVLIRTGENHYTLRLADNTDVTFDADGNCFFNAVARGLNEGQPQPTFSMQGLRNETAAYIDLHPEMSHYLVSPPTGLQQALADNARSLENLLGKAAVYDVSQIVYGTRNPHNLFRPLVHFLNLYADDMVRRTLSQARKADLPPEILQHIGSYLSPRAPGRPILSSIPYYMQTDRSVRTFFEDTLIRPIENSEIDELLNNEHLMFSQDVIHIMLEYGVRARELTDHHPKNSLAYVLYDDALHGHLDDTQLEELLNGAYLVDRDDLKKVKRRYEQETGNVMDDDSELLEQHIYYDRAEDLADLLTVALERFPMLQARANILLKSPVIASNLGGLFPVSLLSQWIRNPSISNMRLQLIGDYVSGRYDELTRYGGVDINWMRPFDDWNLNSLFTHRQALLDFFNFLQEVRYFKDSDLSAVARLFTAPGQRLSNSRVAILFSRPNLWMSIRAMRGISRESARAIWQDLTGPAFSDSNIRFALGRPGSLNSESAFTEALIDSLVNEEARAHQLIMGSYTMSERQAQYFLHNFDFSQSPAGHSRLDFASYVSAHGSIPQWAWPYARSAVTPEVLKPFLATRKPPES</sequence>
<dbReference type="EMBL" id="RBOJ01000096">
    <property type="protein sequence ID" value="RMM44857.1"/>
    <property type="molecule type" value="Genomic_DNA"/>
</dbReference>
<accession>A0A3M3E5B0</accession>
<dbReference type="RefSeq" id="WP_231995005.1">
    <property type="nucleotide sequence ID" value="NZ_LHVK01000007.1"/>
</dbReference>
<dbReference type="InterPro" id="IPR046673">
    <property type="entry name" value="ToxA_N"/>
</dbReference>
<dbReference type="CDD" id="cd22744">
    <property type="entry name" value="OTU"/>
    <property type="match status" value="1"/>
</dbReference>
<dbReference type="Pfam" id="PF20178">
    <property type="entry name" value="ToxA_N"/>
    <property type="match status" value="1"/>
</dbReference>
<evidence type="ECO:0000256" key="1">
    <source>
        <dbReference type="SAM" id="MobiDB-lite"/>
    </source>
</evidence>
<evidence type="ECO:0000313" key="4">
    <source>
        <dbReference type="Proteomes" id="UP000270661"/>
    </source>
</evidence>
<gene>
    <name evidence="3" type="ORF">ALQ77_01623</name>
</gene>
<feature type="region of interest" description="Disordered" evidence="1">
    <location>
        <begin position="968"/>
        <end position="995"/>
    </location>
</feature>
<proteinExistence type="predicted"/>
<organism evidence="3 4">
    <name type="scientific">Pseudomonas corrugata</name>
    <dbReference type="NCBI Taxonomy" id="47879"/>
    <lineage>
        <taxon>Bacteria</taxon>
        <taxon>Pseudomonadati</taxon>
        <taxon>Pseudomonadota</taxon>
        <taxon>Gammaproteobacteria</taxon>
        <taxon>Pseudomonadales</taxon>
        <taxon>Pseudomonadaceae</taxon>
        <taxon>Pseudomonas</taxon>
    </lineage>
</organism>
<keyword evidence="4" id="KW-1185">Reference proteome</keyword>
<evidence type="ECO:0000313" key="3">
    <source>
        <dbReference type="EMBL" id="RMM44857.1"/>
    </source>
</evidence>
<name>A0A3M3E5B0_9PSED</name>
<feature type="compositionally biased region" description="Pro residues" evidence="1">
    <location>
        <begin position="980"/>
        <end position="990"/>
    </location>
</feature>